<keyword evidence="2" id="KW-0472">Membrane</keyword>
<evidence type="ECO:0000313" key="3">
    <source>
        <dbReference type="EMBL" id="MFC4496181.1"/>
    </source>
</evidence>
<gene>
    <name evidence="3" type="ORF">ACFPA8_18815</name>
</gene>
<evidence type="ECO:0000256" key="2">
    <source>
        <dbReference type="SAM" id="Phobius"/>
    </source>
</evidence>
<dbReference type="Proteomes" id="UP001595997">
    <property type="component" value="Unassembled WGS sequence"/>
</dbReference>
<dbReference type="EMBL" id="JBHSFH010000010">
    <property type="protein sequence ID" value="MFC4496181.1"/>
    <property type="molecule type" value="Genomic_DNA"/>
</dbReference>
<evidence type="ECO:0000313" key="4">
    <source>
        <dbReference type="Proteomes" id="UP001595997"/>
    </source>
</evidence>
<feature type="compositionally biased region" description="Low complexity" evidence="1">
    <location>
        <begin position="1"/>
        <end position="23"/>
    </location>
</feature>
<keyword evidence="2" id="KW-1133">Transmembrane helix</keyword>
<reference evidence="4" key="1">
    <citation type="journal article" date="2019" name="Int. J. Syst. Evol. Microbiol.">
        <title>The Global Catalogue of Microorganisms (GCM) 10K type strain sequencing project: providing services to taxonomists for standard genome sequencing and annotation.</title>
        <authorList>
            <consortium name="The Broad Institute Genomics Platform"/>
            <consortium name="The Broad Institute Genome Sequencing Center for Infectious Disease"/>
            <person name="Wu L."/>
            <person name="Ma J."/>
        </authorList>
    </citation>
    <scope>NUCLEOTIDE SEQUENCE [LARGE SCALE GENOMIC DNA]</scope>
    <source>
        <strain evidence="4">CGMCC 4.7357</strain>
    </source>
</reference>
<keyword evidence="4" id="KW-1185">Reference proteome</keyword>
<comment type="caution">
    <text evidence="3">The sequence shown here is derived from an EMBL/GenBank/DDBJ whole genome shotgun (WGS) entry which is preliminary data.</text>
</comment>
<keyword evidence="2" id="KW-0812">Transmembrane</keyword>
<feature type="region of interest" description="Disordered" evidence="1">
    <location>
        <begin position="1"/>
        <end position="25"/>
    </location>
</feature>
<evidence type="ECO:0000256" key="1">
    <source>
        <dbReference type="SAM" id="MobiDB-lite"/>
    </source>
</evidence>
<evidence type="ECO:0008006" key="5">
    <source>
        <dbReference type="Google" id="ProtNLM"/>
    </source>
</evidence>
<feature type="transmembrane region" description="Helical" evidence="2">
    <location>
        <begin position="27"/>
        <end position="46"/>
    </location>
</feature>
<name>A0ABV9AEW3_9ACTN</name>
<proteinExistence type="predicted"/>
<sequence length="58" mass="5854">MTTGGSSTSEGGAPAGTPAAGAGSRRVPLSVLAWLWVGLPMTYGLYELIQKAAQLFTG</sequence>
<accession>A0ABV9AEW3</accession>
<dbReference type="RefSeq" id="WP_386449974.1">
    <property type="nucleotide sequence ID" value="NZ_JBHSFH010000010.1"/>
</dbReference>
<organism evidence="3 4">
    <name type="scientific">Streptomyces ovatisporus</name>
    <dbReference type="NCBI Taxonomy" id="1128682"/>
    <lineage>
        <taxon>Bacteria</taxon>
        <taxon>Bacillati</taxon>
        <taxon>Actinomycetota</taxon>
        <taxon>Actinomycetes</taxon>
        <taxon>Kitasatosporales</taxon>
        <taxon>Streptomycetaceae</taxon>
        <taxon>Streptomyces</taxon>
    </lineage>
</organism>
<protein>
    <recommendedName>
        <fullName evidence="5">Integral membrane protein</fullName>
    </recommendedName>
</protein>